<evidence type="ECO:0000256" key="11">
    <source>
        <dbReference type="PROSITE-ProRule" id="PRU00886"/>
    </source>
</evidence>
<evidence type="ECO:0000313" key="13">
    <source>
        <dbReference type="EMBL" id="CRK97643.1"/>
    </source>
</evidence>
<dbReference type="FunFam" id="3.40.50.880:FF:000013">
    <property type="entry name" value="GMP synthase [glutamine-hydrolyzing]"/>
    <property type="match status" value="1"/>
</dbReference>
<dbReference type="Pfam" id="PF00958">
    <property type="entry name" value="GMP_synt_C"/>
    <property type="match status" value="1"/>
</dbReference>
<dbReference type="FunFam" id="3.30.300.10:FF:000013">
    <property type="entry name" value="GMP synthase (Glutamine-hydrolyzing)"/>
    <property type="match status" value="1"/>
</dbReference>
<feature type="binding site" evidence="11">
    <location>
        <begin position="247"/>
        <end position="253"/>
    </location>
    <ligand>
        <name>ATP</name>
        <dbReference type="ChEBI" id="CHEBI:30616"/>
    </ligand>
</feature>
<keyword evidence="4" id="KW-0436">Ligase</keyword>
<dbReference type="STRING" id="568069.A0A1J1IBR4"/>
<reference evidence="13 14" key="1">
    <citation type="submission" date="2015-04" db="EMBL/GenBank/DDBJ databases">
        <authorList>
            <person name="Syromyatnikov M.Y."/>
            <person name="Popov V.N."/>
        </authorList>
    </citation>
    <scope>NUCLEOTIDE SEQUENCE [LARGE SCALE GENOMIC DNA]</scope>
</reference>
<feature type="domain" description="GMPS ATP-PPase" evidence="12">
    <location>
        <begin position="220"/>
        <end position="435"/>
    </location>
</feature>
<name>A0A1J1IBR4_9DIPT</name>
<dbReference type="GO" id="GO:0005829">
    <property type="term" value="C:cytosol"/>
    <property type="evidence" value="ECO:0007669"/>
    <property type="project" value="TreeGrafter"/>
</dbReference>
<evidence type="ECO:0000256" key="10">
    <source>
        <dbReference type="ARBA" id="ARBA00031356"/>
    </source>
</evidence>
<comment type="subunit">
    <text evidence="2">Homodimer.</text>
</comment>
<comment type="pathway">
    <text evidence="1">Purine metabolism; GMP biosynthesis; GMP from XMP (L-Gln route): step 1/1.</text>
</comment>
<dbReference type="CDD" id="cd01742">
    <property type="entry name" value="GATase1_GMP_Synthase"/>
    <property type="match status" value="1"/>
</dbReference>
<dbReference type="EMBL" id="CVRI01000047">
    <property type="protein sequence ID" value="CRK97643.1"/>
    <property type="molecule type" value="Genomic_DNA"/>
</dbReference>
<keyword evidence="9" id="KW-0315">Glutamine amidotransferase</keyword>
<protein>
    <recommendedName>
        <fullName evidence="3">GMP synthase (glutamine-hydrolyzing)</fullName>
        <ecNumber evidence="3">6.3.5.2</ecNumber>
    </recommendedName>
    <alternativeName>
        <fullName evidence="10">Glutamine amidotransferase</fullName>
    </alternativeName>
</protein>
<keyword evidence="6 11" id="KW-0332">GMP biosynthesis</keyword>
<dbReference type="InterPro" id="IPR004739">
    <property type="entry name" value="GMP_synth_GATase"/>
</dbReference>
<dbReference type="PROSITE" id="PS51553">
    <property type="entry name" value="GMPS_ATP_PPASE"/>
    <property type="match status" value="1"/>
</dbReference>
<dbReference type="PROSITE" id="PS51273">
    <property type="entry name" value="GATASE_TYPE_1"/>
    <property type="match status" value="1"/>
</dbReference>
<dbReference type="PRINTS" id="PR00097">
    <property type="entry name" value="ANTSNTHASEII"/>
</dbReference>
<gene>
    <name evidence="13" type="primary">putative GMP synthase</name>
    <name evidence="13" type="ORF">CLUMA_CG011028</name>
</gene>
<evidence type="ECO:0000256" key="6">
    <source>
        <dbReference type="ARBA" id="ARBA00022749"/>
    </source>
</evidence>
<dbReference type="Gene3D" id="3.40.50.620">
    <property type="entry name" value="HUPs"/>
    <property type="match status" value="1"/>
</dbReference>
<accession>A0A1J1IBR4</accession>
<proteinExistence type="predicted"/>
<dbReference type="SUPFAM" id="SSF52402">
    <property type="entry name" value="Adenine nucleotide alpha hydrolases-like"/>
    <property type="match status" value="1"/>
</dbReference>
<dbReference type="Pfam" id="PF02540">
    <property type="entry name" value="NAD_synthase"/>
    <property type="match status" value="1"/>
</dbReference>
<dbReference type="NCBIfam" id="NF000848">
    <property type="entry name" value="PRK00074.1"/>
    <property type="match status" value="1"/>
</dbReference>
<dbReference type="FunFam" id="3.30.300.10:FF:000008">
    <property type="entry name" value="GMP synthase [glutamine-hydrolyzing]"/>
    <property type="match status" value="1"/>
</dbReference>
<keyword evidence="14" id="KW-1185">Reference proteome</keyword>
<dbReference type="OrthoDB" id="1724632at2759"/>
<keyword evidence="7 11" id="KW-0658">Purine biosynthesis</keyword>
<evidence type="ECO:0000256" key="7">
    <source>
        <dbReference type="ARBA" id="ARBA00022755"/>
    </source>
</evidence>
<evidence type="ECO:0000256" key="2">
    <source>
        <dbReference type="ARBA" id="ARBA00011738"/>
    </source>
</evidence>
<dbReference type="InterPro" id="IPR025777">
    <property type="entry name" value="GMPS_ATP_PPase_dom"/>
</dbReference>
<evidence type="ECO:0000256" key="9">
    <source>
        <dbReference type="ARBA" id="ARBA00022962"/>
    </source>
</evidence>
<dbReference type="GO" id="GO:0003921">
    <property type="term" value="F:GMP synthase activity"/>
    <property type="evidence" value="ECO:0007669"/>
    <property type="project" value="InterPro"/>
</dbReference>
<dbReference type="PRINTS" id="PR00096">
    <property type="entry name" value="GATASE"/>
</dbReference>
<dbReference type="PANTHER" id="PTHR11922">
    <property type="entry name" value="GMP SYNTHASE-RELATED"/>
    <property type="match status" value="1"/>
</dbReference>
<dbReference type="NCBIfam" id="TIGR00888">
    <property type="entry name" value="guaA_Nterm"/>
    <property type="match status" value="1"/>
</dbReference>
<dbReference type="UniPathway" id="UPA00189">
    <property type="reaction ID" value="UER00296"/>
</dbReference>
<keyword evidence="8 11" id="KW-0067">ATP-binding</keyword>
<dbReference type="InterPro" id="IPR001674">
    <property type="entry name" value="GMP_synth_C"/>
</dbReference>
<dbReference type="InterPro" id="IPR017926">
    <property type="entry name" value="GATASE"/>
</dbReference>
<dbReference type="FunFam" id="3.40.50.620:FF:000044">
    <property type="entry name" value="GMP synthase [glutamine-hydrolyzing]"/>
    <property type="match status" value="1"/>
</dbReference>
<evidence type="ECO:0000256" key="3">
    <source>
        <dbReference type="ARBA" id="ARBA00012746"/>
    </source>
</evidence>
<dbReference type="InterPro" id="IPR014729">
    <property type="entry name" value="Rossmann-like_a/b/a_fold"/>
</dbReference>
<evidence type="ECO:0000256" key="5">
    <source>
        <dbReference type="ARBA" id="ARBA00022741"/>
    </source>
</evidence>
<dbReference type="Gene3D" id="3.30.300.10">
    <property type="match status" value="2"/>
</dbReference>
<dbReference type="SUPFAM" id="SSF54810">
    <property type="entry name" value="GMP synthetase C-terminal dimerisation domain"/>
    <property type="match status" value="2"/>
</dbReference>
<dbReference type="Proteomes" id="UP000183832">
    <property type="component" value="Unassembled WGS sequence"/>
</dbReference>
<dbReference type="AlphaFoldDB" id="A0A1J1IBR4"/>
<evidence type="ECO:0000313" key="14">
    <source>
        <dbReference type="Proteomes" id="UP000183832"/>
    </source>
</evidence>
<evidence type="ECO:0000259" key="12">
    <source>
        <dbReference type="PROSITE" id="PS51553"/>
    </source>
</evidence>
<dbReference type="EC" id="6.3.5.2" evidence="3"/>
<dbReference type="Pfam" id="PF00117">
    <property type="entry name" value="GATase"/>
    <property type="match status" value="1"/>
</dbReference>
<dbReference type="CDD" id="cd01997">
    <property type="entry name" value="GMP_synthase_C"/>
    <property type="match status" value="1"/>
</dbReference>
<dbReference type="SUPFAM" id="SSF52317">
    <property type="entry name" value="Class I glutamine amidotransferase-like"/>
    <property type="match status" value="1"/>
</dbReference>
<dbReference type="InterPro" id="IPR022310">
    <property type="entry name" value="NAD/GMP_synthase"/>
</dbReference>
<dbReference type="PANTHER" id="PTHR11922:SF2">
    <property type="entry name" value="GMP SYNTHASE [GLUTAMINE-HYDROLYZING]"/>
    <property type="match status" value="1"/>
</dbReference>
<dbReference type="InterPro" id="IPR029062">
    <property type="entry name" value="Class_I_gatase-like"/>
</dbReference>
<keyword evidence="5 11" id="KW-0547">Nucleotide-binding</keyword>
<evidence type="ECO:0000256" key="4">
    <source>
        <dbReference type="ARBA" id="ARBA00022598"/>
    </source>
</evidence>
<evidence type="ECO:0000256" key="8">
    <source>
        <dbReference type="ARBA" id="ARBA00022840"/>
    </source>
</evidence>
<dbReference type="Gene3D" id="3.40.50.880">
    <property type="match status" value="1"/>
</dbReference>
<dbReference type="GO" id="GO:0005524">
    <property type="term" value="F:ATP binding"/>
    <property type="evidence" value="ECO:0007669"/>
    <property type="project" value="UniProtKB-UniRule"/>
</dbReference>
<organism evidence="13 14">
    <name type="scientific">Clunio marinus</name>
    <dbReference type="NCBI Taxonomy" id="568069"/>
    <lineage>
        <taxon>Eukaryota</taxon>
        <taxon>Metazoa</taxon>
        <taxon>Ecdysozoa</taxon>
        <taxon>Arthropoda</taxon>
        <taxon>Hexapoda</taxon>
        <taxon>Insecta</taxon>
        <taxon>Pterygota</taxon>
        <taxon>Neoptera</taxon>
        <taxon>Endopterygota</taxon>
        <taxon>Diptera</taxon>
        <taxon>Nematocera</taxon>
        <taxon>Chironomoidea</taxon>
        <taxon>Chironomidae</taxon>
        <taxon>Clunio</taxon>
    </lineage>
</organism>
<sequence length="695" mass="77773">MRSECCNLEQKMNTLGKVANAEIRRPNDRVIILDAGAQYGKVIDRKIRELQVESEILPLATTAQYIKDQGFKAIVISGGPNSVYDIDAPKYDPDIFKIGLPILGICYGLQMINKEFGGSVHKKNLREDGQINIQVDPSCPLFSSLQSTQSVLLTHGDSIERICDKFKVCATSSSNIIAGIYNEQGRIYGVQFHPEVDLTLQGKKILANFLFDIAKLTANFTMGGRKEECIRYIREKVGNNKVLLLVSGGVDSTVCAALLRVALQPSQVMAVHIDNGFMRKNESDNVERSLREIGVNLVVKRAFHQFIKGTTTVKMPGSLYTTETPLLSMTVNPEDKRKIIGDVFIKVSNEVLREMNLNPDDVFLAQGTLRPDLIESASAMVSSKADTIKTHHNDTELVRKLRDENRVIEPLRDFHKDEVRQLGYDLGLPTHLIERHPFPGPGLAIRIVCADDAYIEKDFSETQVVVKLIVDYAEKVKKNHALLNRVSGVTTADEQLELCRISSNIVLSATVLPIRSVGVQGDQRSYNYVVGLSSETQPNWQDMIFLAQLIPRILHNVNRVCFIFGSPVIYQITDVTHTFLSKYTLGQVRQANHIVNTILDEYNLTKSISQMPVVLIPLHFDRDPVDRKPSAQRSIVLRPFLTNDFMTGMPVIPGSDKLPIHVIERMVTEILNSVPGISRVLYDLTSKPPGTTEWE</sequence>
<evidence type="ECO:0000256" key="1">
    <source>
        <dbReference type="ARBA" id="ARBA00005153"/>
    </source>
</evidence>